<evidence type="ECO:0000313" key="1">
    <source>
        <dbReference type="EMBL" id="UYV29704.1"/>
    </source>
</evidence>
<gene>
    <name evidence="1" type="ORF">M5598_27380</name>
</gene>
<protein>
    <recommendedName>
        <fullName evidence="3">Lipoprotein</fullName>
    </recommendedName>
</protein>
<dbReference type="PROSITE" id="PS51257">
    <property type="entry name" value="PROKAR_LIPOPROTEIN"/>
    <property type="match status" value="1"/>
</dbReference>
<evidence type="ECO:0000313" key="2">
    <source>
        <dbReference type="Proteomes" id="UP001163036"/>
    </source>
</evidence>
<geneLocation type="plasmid" evidence="1 2">
    <name>pVP-16-VB00198-1</name>
</geneLocation>
<proteinExistence type="predicted"/>
<dbReference type="Proteomes" id="UP001163036">
    <property type="component" value="Plasmid pVP-16-VB00198-1"/>
</dbReference>
<accession>A0AA46US32</accession>
<keyword evidence="1" id="KW-0614">Plasmid</keyword>
<sequence>MLKYALLLTSALFISGCGKDVVKEVSSSCEFKLIGYDKPHKYGTAKFLVNGKIVSLKMGKHQVPNEKYGSVFTGVCGQKTYEDGSLKNTYAVSFRTKMKPGSSKYMLPNY</sequence>
<dbReference type="EMBL" id="CP097357">
    <property type="protein sequence ID" value="UYV29704.1"/>
    <property type="molecule type" value="Genomic_DNA"/>
</dbReference>
<evidence type="ECO:0008006" key="3">
    <source>
        <dbReference type="Google" id="ProtNLM"/>
    </source>
</evidence>
<organism evidence="1 2">
    <name type="scientific">Vibrio parahaemolyticus</name>
    <dbReference type="NCBI Taxonomy" id="670"/>
    <lineage>
        <taxon>Bacteria</taxon>
        <taxon>Pseudomonadati</taxon>
        <taxon>Pseudomonadota</taxon>
        <taxon>Gammaproteobacteria</taxon>
        <taxon>Vibrionales</taxon>
        <taxon>Vibrionaceae</taxon>
        <taxon>Vibrio</taxon>
    </lineage>
</organism>
<reference evidence="1" key="1">
    <citation type="submission" date="2022-05" db="EMBL/GenBank/DDBJ databases">
        <title>Megaplasmid of Vibrio parahaemolyticus.</title>
        <authorList>
            <person name="Strauch E."/>
            <person name="Borowiak M."/>
        </authorList>
    </citation>
    <scope>NUCLEOTIDE SEQUENCE</scope>
    <source>
        <strain evidence="1">16-VB00198</strain>
        <plasmid evidence="1">pVP-16-VB00198-1</plasmid>
    </source>
</reference>
<name>A0AA46US32_VIBPH</name>
<dbReference type="AlphaFoldDB" id="A0AA46US32"/>
<dbReference type="RefSeq" id="WP_021485762.1">
    <property type="nucleotide sequence ID" value="NZ_CP062152.1"/>
</dbReference>